<dbReference type="RefSeq" id="WP_206706999.1">
    <property type="nucleotide sequence ID" value="NZ_CP059066.1"/>
</dbReference>
<dbReference type="InterPro" id="IPR036388">
    <property type="entry name" value="WH-like_DNA-bd_sf"/>
</dbReference>
<reference evidence="7" key="1">
    <citation type="submission" date="2020-07" db="EMBL/GenBank/DDBJ databases">
        <title>Koleobacter methoxysyntrophicus gen. nov., sp. nov., a novel anaerobic bacterium isolated from deep subsurface oil field and proposal of Koleobacterales ord. nov. in the phylum Firmicutes.</title>
        <authorList>
            <person name="Sakamoto S."/>
            <person name="Tamaki H."/>
        </authorList>
    </citation>
    <scope>NUCLEOTIDE SEQUENCE</scope>
    <source>
        <strain evidence="7">NRmbB1</strain>
    </source>
</reference>
<dbReference type="PANTHER" id="PTHR43133">
    <property type="entry name" value="RNA POLYMERASE ECF-TYPE SIGMA FACTO"/>
    <property type="match status" value="1"/>
</dbReference>
<feature type="domain" description="RNA polymerase sigma factor 70 region 4 type 2" evidence="6">
    <location>
        <begin position="117"/>
        <end position="168"/>
    </location>
</feature>
<dbReference type="CDD" id="cd06171">
    <property type="entry name" value="Sigma70_r4"/>
    <property type="match status" value="1"/>
</dbReference>
<dbReference type="InterPro" id="IPR014284">
    <property type="entry name" value="RNA_pol_sigma-70_dom"/>
</dbReference>
<comment type="similarity">
    <text evidence="1">Belongs to the sigma-70 factor family. ECF subfamily.</text>
</comment>
<gene>
    <name evidence="7" type="primary">sigW_4</name>
    <name evidence="7" type="ORF">H0A61_02032</name>
</gene>
<dbReference type="Proteomes" id="UP000662904">
    <property type="component" value="Chromosome"/>
</dbReference>
<dbReference type="KEGG" id="kme:H0A61_02032"/>
<evidence type="ECO:0000256" key="1">
    <source>
        <dbReference type="ARBA" id="ARBA00010641"/>
    </source>
</evidence>
<dbReference type="NCBIfam" id="TIGR02937">
    <property type="entry name" value="sigma70-ECF"/>
    <property type="match status" value="1"/>
</dbReference>
<dbReference type="InterPro" id="IPR013249">
    <property type="entry name" value="RNA_pol_sigma70_r4_t2"/>
</dbReference>
<keyword evidence="3" id="KW-0731">Sigma factor</keyword>
<evidence type="ECO:0000256" key="4">
    <source>
        <dbReference type="ARBA" id="ARBA00023163"/>
    </source>
</evidence>
<dbReference type="GO" id="GO:0006352">
    <property type="term" value="P:DNA-templated transcription initiation"/>
    <property type="evidence" value="ECO:0007669"/>
    <property type="project" value="InterPro"/>
</dbReference>
<organism evidence="7 8">
    <name type="scientific">Koleobacter methoxysyntrophicus</name>
    <dbReference type="NCBI Taxonomy" id="2751313"/>
    <lineage>
        <taxon>Bacteria</taxon>
        <taxon>Bacillati</taxon>
        <taxon>Bacillota</taxon>
        <taxon>Clostridia</taxon>
        <taxon>Koleobacterales</taxon>
        <taxon>Koleobacteraceae</taxon>
        <taxon>Koleobacter</taxon>
    </lineage>
</organism>
<keyword evidence="8" id="KW-1185">Reference proteome</keyword>
<evidence type="ECO:0000259" key="6">
    <source>
        <dbReference type="Pfam" id="PF08281"/>
    </source>
</evidence>
<keyword evidence="4" id="KW-0804">Transcription</keyword>
<dbReference type="PANTHER" id="PTHR43133:SF51">
    <property type="entry name" value="RNA POLYMERASE SIGMA FACTOR"/>
    <property type="match status" value="1"/>
</dbReference>
<dbReference type="GO" id="GO:0003677">
    <property type="term" value="F:DNA binding"/>
    <property type="evidence" value="ECO:0007669"/>
    <property type="project" value="InterPro"/>
</dbReference>
<keyword evidence="2" id="KW-0805">Transcription regulation</keyword>
<dbReference type="InterPro" id="IPR013324">
    <property type="entry name" value="RNA_pol_sigma_r3/r4-like"/>
</dbReference>
<dbReference type="Pfam" id="PF08281">
    <property type="entry name" value="Sigma70_r4_2"/>
    <property type="match status" value="1"/>
</dbReference>
<name>A0A8A0RN22_9FIRM</name>
<evidence type="ECO:0000256" key="3">
    <source>
        <dbReference type="ARBA" id="ARBA00023082"/>
    </source>
</evidence>
<dbReference type="InterPro" id="IPR007627">
    <property type="entry name" value="RNA_pol_sigma70_r2"/>
</dbReference>
<dbReference type="Gene3D" id="1.10.1740.10">
    <property type="match status" value="1"/>
</dbReference>
<dbReference type="AlphaFoldDB" id="A0A8A0RN22"/>
<accession>A0A8A0RN22</accession>
<dbReference type="GO" id="GO:0016987">
    <property type="term" value="F:sigma factor activity"/>
    <property type="evidence" value="ECO:0007669"/>
    <property type="project" value="UniProtKB-KW"/>
</dbReference>
<evidence type="ECO:0000259" key="5">
    <source>
        <dbReference type="Pfam" id="PF04542"/>
    </source>
</evidence>
<evidence type="ECO:0000313" key="8">
    <source>
        <dbReference type="Proteomes" id="UP000662904"/>
    </source>
</evidence>
<dbReference type="SUPFAM" id="SSF88659">
    <property type="entry name" value="Sigma3 and sigma4 domains of RNA polymerase sigma factors"/>
    <property type="match status" value="1"/>
</dbReference>
<evidence type="ECO:0000256" key="2">
    <source>
        <dbReference type="ARBA" id="ARBA00023015"/>
    </source>
</evidence>
<dbReference type="Pfam" id="PF04542">
    <property type="entry name" value="Sigma70_r2"/>
    <property type="match status" value="1"/>
</dbReference>
<protein>
    <submittedName>
        <fullName evidence="7">ECF RNA polymerase sigma factor SigW</fullName>
    </submittedName>
</protein>
<sequence>MDKKREFKYIVNFQKHYRNIYKTVLYILKDENTAYDIAQETFIKGYKYLHTLSDMNKFKPWILKVATNLAYDYLKSRKEVFTVEDMDKLIAIEEEVRKKMKQNDVETSYINKEVTKAVREAIKSLDKKYSLILVYRFYCDMTYEEIAKKLKLNINTVKTRLRRGKKKLKQSKQLRKYIEGEGS</sequence>
<dbReference type="InterPro" id="IPR013325">
    <property type="entry name" value="RNA_pol_sigma_r2"/>
</dbReference>
<proteinExistence type="inferred from homology"/>
<dbReference type="InterPro" id="IPR039425">
    <property type="entry name" value="RNA_pol_sigma-70-like"/>
</dbReference>
<dbReference type="Gene3D" id="1.10.10.10">
    <property type="entry name" value="Winged helix-like DNA-binding domain superfamily/Winged helix DNA-binding domain"/>
    <property type="match status" value="1"/>
</dbReference>
<dbReference type="EMBL" id="CP059066">
    <property type="protein sequence ID" value="QSQ09653.1"/>
    <property type="molecule type" value="Genomic_DNA"/>
</dbReference>
<evidence type="ECO:0000313" key="7">
    <source>
        <dbReference type="EMBL" id="QSQ09653.1"/>
    </source>
</evidence>
<feature type="domain" description="RNA polymerase sigma-70 region 2" evidence="5">
    <location>
        <begin position="13"/>
        <end position="78"/>
    </location>
</feature>
<dbReference type="SUPFAM" id="SSF88946">
    <property type="entry name" value="Sigma2 domain of RNA polymerase sigma factors"/>
    <property type="match status" value="1"/>
</dbReference>